<proteinExistence type="predicted"/>
<protein>
    <submittedName>
        <fullName evidence="1">Uncharacterized protein</fullName>
    </submittedName>
</protein>
<sequence length="23" mass="2447">MISTEATECGKLTARCGCISMQI</sequence>
<dbReference type="EMBL" id="GBRH01199487">
    <property type="protein sequence ID" value="JAD98408.1"/>
    <property type="molecule type" value="Transcribed_RNA"/>
</dbReference>
<name>A0A0A9EHA3_ARUDO</name>
<organism evidence="1">
    <name type="scientific">Arundo donax</name>
    <name type="common">Giant reed</name>
    <name type="synonym">Donax arundinaceus</name>
    <dbReference type="NCBI Taxonomy" id="35708"/>
    <lineage>
        <taxon>Eukaryota</taxon>
        <taxon>Viridiplantae</taxon>
        <taxon>Streptophyta</taxon>
        <taxon>Embryophyta</taxon>
        <taxon>Tracheophyta</taxon>
        <taxon>Spermatophyta</taxon>
        <taxon>Magnoliopsida</taxon>
        <taxon>Liliopsida</taxon>
        <taxon>Poales</taxon>
        <taxon>Poaceae</taxon>
        <taxon>PACMAD clade</taxon>
        <taxon>Arundinoideae</taxon>
        <taxon>Arundineae</taxon>
        <taxon>Arundo</taxon>
    </lineage>
</organism>
<dbReference type="AlphaFoldDB" id="A0A0A9EHA3"/>
<reference evidence="1" key="1">
    <citation type="submission" date="2014-09" db="EMBL/GenBank/DDBJ databases">
        <authorList>
            <person name="Magalhaes I.L.F."/>
            <person name="Oliveira U."/>
            <person name="Santos F.R."/>
            <person name="Vidigal T.H.D.A."/>
            <person name="Brescovit A.D."/>
            <person name="Santos A.J."/>
        </authorList>
    </citation>
    <scope>NUCLEOTIDE SEQUENCE</scope>
    <source>
        <tissue evidence="1">Shoot tissue taken approximately 20 cm above the soil surface</tissue>
    </source>
</reference>
<accession>A0A0A9EHA3</accession>
<evidence type="ECO:0000313" key="1">
    <source>
        <dbReference type="EMBL" id="JAD98408.1"/>
    </source>
</evidence>
<reference evidence="1" key="2">
    <citation type="journal article" date="2015" name="Data Brief">
        <title>Shoot transcriptome of the giant reed, Arundo donax.</title>
        <authorList>
            <person name="Barrero R.A."/>
            <person name="Guerrero F.D."/>
            <person name="Moolhuijzen P."/>
            <person name="Goolsby J.A."/>
            <person name="Tidwell J."/>
            <person name="Bellgard S.E."/>
            <person name="Bellgard M.I."/>
        </authorList>
    </citation>
    <scope>NUCLEOTIDE SEQUENCE</scope>
    <source>
        <tissue evidence="1">Shoot tissue taken approximately 20 cm above the soil surface</tissue>
    </source>
</reference>